<sequence length="152" mass="16743">MLPQCTQQTFPSDYIGPVMKLVECIDLNKNLGNWHPIKGAKFFSTNFAGKIDIKPAGSKKIKISFDSILNGNLCLISDALNEHGFAASVPSNLIYSFGIIKLDQDVSDDDFRDGVQSSFKIVSFKRIYNGFFNRGARTLIGYIGNVIKALSA</sequence>
<keyword evidence="2" id="KW-1185">Reference proteome</keyword>
<dbReference type="AlphaFoldDB" id="A0AAV0WSA4"/>
<name>A0AAV0WSA4_9HEMI</name>
<accession>A0AAV0WSA4</accession>
<comment type="caution">
    <text evidence="1">The sequence shown here is derived from an EMBL/GenBank/DDBJ whole genome shotgun (WGS) entry which is preliminary data.</text>
</comment>
<organism evidence="1 2">
    <name type="scientific">Macrosiphum euphorbiae</name>
    <name type="common">potato aphid</name>
    <dbReference type="NCBI Taxonomy" id="13131"/>
    <lineage>
        <taxon>Eukaryota</taxon>
        <taxon>Metazoa</taxon>
        <taxon>Ecdysozoa</taxon>
        <taxon>Arthropoda</taxon>
        <taxon>Hexapoda</taxon>
        <taxon>Insecta</taxon>
        <taxon>Pterygota</taxon>
        <taxon>Neoptera</taxon>
        <taxon>Paraneoptera</taxon>
        <taxon>Hemiptera</taxon>
        <taxon>Sternorrhyncha</taxon>
        <taxon>Aphidomorpha</taxon>
        <taxon>Aphidoidea</taxon>
        <taxon>Aphididae</taxon>
        <taxon>Macrosiphini</taxon>
        <taxon>Macrosiphum</taxon>
    </lineage>
</organism>
<evidence type="ECO:0000313" key="2">
    <source>
        <dbReference type="Proteomes" id="UP001160148"/>
    </source>
</evidence>
<gene>
    <name evidence="1" type="ORF">MEUPH1_LOCUS14334</name>
</gene>
<evidence type="ECO:0000313" key="1">
    <source>
        <dbReference type="EMBL" id="CAI6358865.1"/>
    </source>
</evidence>
<protein>
    <submittedName>
        <fullName evidence="1">Uncharacterized protein</fullName>
    </submittedName>
</protein>
<proteinExistence type="predicted"/>
<reference evidence="1 2" key="1">
    <citation type="submission" date="2023-01" db="EMBL/GenBank/DDBJ databases">
        <authorList>
            <person name="Whitehead M."/>
        </authorList>
    </citation>
    <scope>NUCLEOTIDE SEQUENCE [LARGE SCALE GENOMIC DNA]</scope>
</reference>
<dbReference type="EMBL" id="CARXXK010000002">
    <property type="protein sequence ID" value="CAI6358865.1"/>
    <property type="molecule type" value="Genomic_DNA"/>
</dbReference>
<dbReference type="Proteomes" id="UP001160148">
    <property type="component" value="Unassembled WGS sequence"/>
</dbReference>